<evidence type="ECO:0000313" key="3">
    <source>
        <dbReference type="Proteomes" id="UP000662314"/>
    </source>
</evidence>
<dbReference type="AlphaFoldDB" id="A0A8J7I3F6"/>
<comment type="caution">
    <text evidence="2">The sequence shown here is derived from an EMBL/GenBank/DDBJ whole genome shotgun (WGS) entry which is preliminary data.</text>
</comment>
<feature type="transmembrane region" description="Helical" evidence="1">
    <location>
        <begin position="12"/>
        <end position="39"/>
    </location>
</feature>
<keyword evidence="3" id="KW-1185">Reference proteome</keyword>
<evidence type="ECO:0000313" key="2">
    <source>
        <dbReference type="EMBL" id="MBH8571562.1"/>
    </source>
</evidence>
<keyword evidence="1" id="KW-1133">Transmembrane helix</keyword>
<dbReference type="Proteomes" id="UP000662314">
    <property type="component" value="Unassembled WGS sequence"/>
</dbReference>
<evidence type="ECO:0000256" key="1">
    <source>
        <dbReference type="SAM" id="Phobius"/>
    </source>
</evidence>
<gene>
    <name evidence="2" type="ORF">I8752_00675</name>
</gene>
<keyword evidence="1" id="KW-0812">Transmembrane</keyword>
<proteinExistence type="predicted"/>
<reference evidence="2 3" key="1">
    <citation type="journal article" date="2021" name="Int. J. Syst. Evol. Microbiol.">
        <title>Amazonocrinis nigriterrae gen. nov., sp. nov., Atlanticothrix silvestris gen. nov., sp. nov. and Dendronalium phyllosphericum gen. nov., sp. nov., nostocacean cyanobacteria from Brazilian environments.</title>
        <authorList>
            <person name="Alvarenga D.O."/>
            <person name="Andreote A.P.D."/>
            <person name="Branco L.H.Z."/>
            <person name="Delbaje E."/>
            <person name="Cruz R.B."/>
            <person name="Varani A.M."/>
            <person name="Fiore M.F."/>
        </authorList>
    </citation>
    <scope>NUCLEOTIDE SEQUENCE [LARGE SCALE GENOMIC DNA]</scope>
    <source>
        <strain evidence="2 3">CENA369</strain>
    </source>
</reference>
<sequence>MSQSPNPQAKRLLYIVGVALGLALLLTALIYFLLGIGVIKSISTYVIWAIILFSIGAGILSGVGTRR</sequence>
<feature type="transmembrane region" description="Helical" evidence="1">
    <location>
        <begin position="45"/>
        <end position="64"/>
    </location>
</feature>
<keyword evidence="1" id="KW-0472">Membrane</keyword>
<name>A0A8J7I3F6_9NOST</name>
<organism evidence="2 3">
    <name type="scientific">Dendronalium phyllosphericum CENA369</name>
    <dbReference type="NCBI Taxonomy" id="1725256"/>
    <lineage>
        <taxon>Bacteria</taxon>
        <taxon>Bacillati</taxon>
        <taxon>Cyanobacteriota</taxon>
        <taxon>Cyanophyceae</taxon>
        <taxon>Nostocales</taxon>
        <taxon>Nostocaceae</taxon>
        <taxon>Dendronalium</taxon>
        <taxon>Dendronalium phyllosphericum</taxon>
    </lineage>
</organism>
<accession>A0A8J7I3F6</accession>
<dbReference type="EMBL" id="JAECZA010000001">
    <property type="protein sequence ID" value="MBH8571562.1"/>
    <property type="molecule type" value="Genomic_DNA"/>
</dbReference>
<protein>
    <submittedName>
        <fullName evidence="2">Uncharacterized protein</fullName>
    </submittedName>
</protein>